<evidence type="ECO:0000256" key="1">
    <source>
        <dbReference type="ARBA" id="ARBA00004141"/>
    </source>
</evidence>
<feature type="transmembrane region" description="Helical" evidence="6">
    <location>
        <begin position="325"/>
        <end position="345"/>
    </location>
</feature>
<feature type="transmembrane region" description="Helical" evidence="6">
    <location>
        <begin position="351"/>
        <end position="373"/>
    </location>
</feature>
<evidence type="ECO:0000256" key="4">
    <source>
        <dbReference type="ARBA" id="ARBA00022989"/>
    </source>
</evidence>
<comment type="caution">
    <text evidence="8">The sequence shown here is derived from an EMBL/GenBank/DDBJ whole genome shotgun (WGS) entry which is preliminary data.</text>
</comment>
<gene>
    <name evidence="8" type="ORF">KP509_11G028900</name>
</gene>
<feature type="domain" description="Amino acid transporter transmembrane" evidence="7">
    <location>
        <begin position="69"/>
        <end position="405"/>
    </location>
</feature>
<comment type="subcellular location">
    <subcellularLocation>
        <location evidence="1">Membrane</location>
        <topology evidence="1">Multi-pass membrane protein</topology>
    </subcellularLocation>
</comment>
<keyword evidence="3" id="KW-0813">Transport</keyword>
<dbReference type="PANTHER" id="PTHR22950">
    <property type="entry name" value="AMINO ACID TRANSPORTER"/>
    <property type="match status" value="1"/>
</dbReference>
<dbReference type="GO" id="GO:0005774">
    <property type="term" value="C:vacuolar membrane"/>
    <property type="evidence" value="ECO:0007669"/>
    <property type="project" value="TreeGrafter"/>
</dbReference>
<feature type="transmembrane region" description="Helical" evidence="6">
    <location>
        <begin position="135"/>
        <end position="154"/>
    </location>
</feature>
<dbReference type="AlphaFoldDB" id="A0A8T2TN25"/>
<feature type="transmembrane region" description="Helical" evidence="6">
    <location>
        <begin position="200"/>
        <end position="223"/>
    </location>
</feature>
<keyword evidence="5 6" id="KW-0472">Membrane</keyword>
<evidence type="ECO:0000259" key="7">
    <source>
        <dbReference type="Pfam" id="PF01490"/>
    </source>
</evidence>
<name>A0A8T2TN25_CERRI</name>
<organism evidence="8 9">
    <name type="scientific">Ceratopteris richardii</name>
    <name type="common">Triangle waterfern</name>
    <dbReference type="NCBI Taxonomy" id="49495"/>
    <lineage>
        <taxon>Eukaryota</taxon>
        <taxon>Viridiplantae</taxon>
        <taxon>Streptophyta</taxon>
        <taxon>Embryophyta</taxon>
        <taxon>Tracheophyta</taxon>
        <taxon>Polypodiopsida</taxon>
        <taxon>Polypodiidae</taxon>
        <taxon>Polypodiales</taxon>
        <taxon>Pteridineae</taxon>
        <taxon>Pteridaceae</taxon>
        <taxon>Parkerioideae</taxon>
        <taxon>Ceratopteris</taxon>
    </lineage>
</organism>
<evidence type="ECO:0000256" key="3">
    <source>
        <dbReference type="ARBA" id="ARBA00022970"/>
    </source>
</evidence>
<keyword evidence="3" id="KW-0029">Amino-acid transport</keyword>
<dbReference type="OrthoDB" id="1684102at2759"/>
<proteinExistence type="predicted"/>
<keyword evidence="4 6" id="KW-1133">Transmembrane helix</keyword>
<feature type="transmembrane region" description="Helical" evidence="6">
    <location>
        <begin position="161"/>
        <end position="180"/>
    </location>
</feature>
<dbReference type="GO" id="GO:0015179">
    <property type="term" value="F:L-amino acid transmembrane transporter activity"/>
    <property type="evidence" value="ECO:0007669"/>
    <property type="project" value="TreeGrafter"/>
</dbReference>
<sequence length="414" mass="46105">MGRWEFLHYSLRHYELLLYESLGELCTKFFCLGVSSAKAGVIEDARVHTGTHIQMFLQDLHDRFLLLLLQVSSRVLLEEKGHGDVLTYRDLGKYAYGNVGRSVVDALILISQSGCCVVYLIFIGQNLSSIFTSNAYRQALFIFVMLPLQILLSFVRSLSGLAPFSIVADICNLLAFGIIVKDDFSSLQRAQGVIAFQSWSRVPFALGVAVFAYEGFGMTLALEASMKRPYLFSRVLAYAFVLITVAYVAFGLIGYLAFSDQTRDIITLNLPHDWSTVVVKMGLCIALAFTLPVMMYPVHEILVSKLVTSTFYKRKVEAHPIYGRFLIDITRIVMLLLVGVIAIMIPTFGVFISFIGNTVCAILGFVLPAFFHLRVFKGSISTCRWAVDFILIGVGIAFATYGVGMVCWDSVNKV</sequence>
<evidence type="ECO:0000256" key="6">
    <source>
        <dbReference type="SAM" id="Phobius"/>
    </source>
</evidence>
<feature type="transmembrane region" description="Helical" evidence="6">
    <location>
        <begin position="385"/>
        <end position="404"/>
    </location>
</feature>
<accession>A0A8T2TN25</accession>
<reference evidence="8" key="1">
    <citation type="submission" date="2021-08" db="EMBL/GenBank/DDBJ databases">
        <title>WGS assembly of Ceratopteris richardii.</title>
        <authorList>
            <person name="Marchant D.B."/>
            <person name="Chen G."/>
            <person name="Jenkins J."/>
            <person name="Shu S."/>
            <person name="Leebens-Mack J."/>
            <person name="Grimwood J."/>
            <person name="Schmutz J."/>
            <person name="Soltis P."/>
            <person name="Soltis D."/>
            <person name="Chen Z.-H."/>
        </authorList>
    </citation>
    <scope>NUCLEOTIDE SEQUENCE</scope>
    <source>
        <strain evidence="8">Whitten #5841</strain>
        <tissue evidence="8">Leaf</tissue>
    </source>
</reference>
<feature type="transmembrane region" description="Helical" evidence="6">
    <location>
        <begin position="235"/>
        <end position="258"/>
    </location>
</feature>
<keyword evidence="9" id="KW-1185">Reference proteome</keyword>
<keyword evidence="2 6" id="KW-0812">Transmembrane</keyword>
<dbReference type="EMBL" id="CM035416">
    <property type="protein sequence ID" value="KAH7424871.1"/>
    <property type="molecule type" value="Genomic_DNA"/>
</dbReference>
<dbReference type="InterPro" id="IPR013057">
    <property type="entry name" value="AA_transpt_TM"/>
</dbReference>
<feature type="transmembrane region" description="Helical" evidence="6">
    <location>
        <begin position="103"/>
        <end position="123"/>
    </location>
</feature>
<evidence type="ECO:0000256" key="5">
    <source>
        <dbReference type="ARBA" id="ARBA00023136"/>
    </source>
</evidence>
<evidence type="ECO:0000313" key="8">
    <source>
        <dbReference type="EMBL" id="KAH7424871.1"/>
    </source>
</evidence>
<dbReference type="PANTHER" id="PTHR22950:SF349">
    <property type="entry name" value="AMINO ACID TRANSPORTER TRANSMEMBRANE DOMAIN-CONTAINING PROTEIN"/>
    <property type="match status" value="1"/>
</dbReference>
<evidence type="ECO:0000256" key="2">
    <source>
        <dbReference type="ARBA" id="ARBA00022692"/>
    </source>
</evidence>
<feature type="transmembrane region" description="Helical" evidence="6">
    <location>
        <begin position="278"/>
        <end position="304"/>
    </location>
</feature>
<dbReference type="OMA" id="AGFICTH"/>
<dbReference type="Proteomes" id="UP000825935">
    <property type="component" value="Chromosome 11"/>
</dbReference>
<dbReference type="Pfam" id="PF01490">
    <property type="entry name" value="Aa_trans"/>
    <property type="match status" value="1"/>
</dbReference>
<protein>
    <recommendedName>
        <fullName evidence="7">Amino acid transporter transmembrane domain-containing protein</fullName>
    </recommendedName>
</protein>
<evidence type="ECO:0000313" key="9">
    <source>
        <dbReference type="Proteomes" id="UP000825935"/>
    </source>
</evidence>